<comment type="caution">
    <text evidence="2">The sequence shown here is derived from an EMBL/GenBank/DDBJ whole genome shotgun (WGS) entry which is preliminary data.</text>
</comment>
<protein>
    <recommendedName>
        <fullName evidence="1">DUF6484 domain-containing protein</fullName>
    </recommendedName>
</protein>
<gene>
    <name evidence="2" type="ORF">GCM10007860_22160</name>
</gene>
<evidence type="ECO:0000313" key="2">
    <source>
        <dbReference type="EMBL" id="GLS05066.1"/>
    </source>
</evidence>
<dbReference type="Pfam" id="PF20093">
    <property type="entry name" value="DUF6484"/>
    <property type="match status" value="1"/>
</dbReference>
<dbReference type="Proteomes" id="UP001156836">
    <property type="component" value="Unassembled WGS sequence"/>
</dbReference>
<accession>A0ABQ6BX44</accession>
<reference evidence="3" key="1">
    <citation type="journal article" date="2019" name="Int. J. Syst. Evol. Microbiol.">
        <title>The Global Catalogue of Microorganisms (GCM) 10K type strain sequencing project: providing services to taxonomists for standard genome sequencing and annotation.</title>
        <authorList>
            <consortium name="The Broad Institute Genomics Platform"/>
            <consortium name="The Broad Institute Genome Sequencing Center for Infectious Disease"/>
            <person name="Wu L."/>
            <person name="Ma J."/>
        </authorList>
    </citation>
    <scope>NUCLEOTIDE SEQUENCE [LARGE SCALE GENOMIC DNA]</scope>
    <source>
        <strain evidence="3">NBRC 104970</strain>
    </source>
</reference>
<organism evidence="2 3">
    <name type="scientific">Chitiniphilus shinanonensis</name>
    <dbReference type="NCBI Taxonomy" id="553088"/>
    <lineage>
        <taxon>Bacteria</taxon>
        <taxon>Pseudomonadati</taxon>
        <taxon>Pseudomonadota</taxon>
        <taxon>Betaproteobacteria</taxon>
        <taxon>Neisseriales</taxon>
        <taxon>Chitinibacteraceae</taxon>
        <taxon>Chitiniphilus</taxon>
    </lineage>
</organism>
<dbReference type="InterPro" id="IPR045506">
    <property type="entry name" value="DUF6484"/>
</dbReference>
<dbReference type="RefSeq" id="WP_284208320.1">
    <property type="nucleotide sequence ID" value="NZ_BSOZ01000034.1"/>
</dbReference>
<sequence length="181" mass="18213">MNAPARTSAATQPDTGAAADAASADLLDSVLEQTATLPATATGIAVGQLAGFDAAGLPLVHVPALRLTSVGARSMVALGAEQIGCELALGFESNDPRRPIVLGLMLAAPATPAPAPAAADGLDLWVDGERVALHAAREIELRCGDAAIVMTADGRITLRGTYITSHASATQRILGGSVNLN</sequence>
<proteinExistence type="predicted"/>
<name>A0ABQ6BX44_9NEIS</name>
<evidence type="ECO:0000313" key="3">
    <source>
        <dbReference type="Proteomes" id="UP001156836"/>
    </source>
</evidence>
<keyword evidence="3" id="KW-1185">Reference proteome</keyword>
<dbReference type="EMBL" id="BSOZ01000034">
    <property type="protein sequence ID" value="GLS05066.1"/>
    <property type="molecule type" value="Genomic_DNA"/>
</dbReference>
<evidence type="ECO:0000259" key="1">
    <source>
        <dbReference type="Pfam" id="PF20093"/>
    </source>
</evidence>
<feature type="domain" description="DUF6484" evidence="1">
    <location>
        <begin position="46"/>
        <end position="105"/>
    </location>
</feature>